<keyword evidence="4" id="KW-1185">Reference proteome</keyword>
<keyword evidence="1" id="KW-0472">Membrane</keyword>
<dbReference type="InterPro" id="IPR019251">
    <property type="entry name" value="DUF2231_TM"/>
</dbReference>
<sequence length="247" mass="26412">MTLTTLFEGFAQIGRITNMTLSRILRSHLAILMVAALSLPVIAIAHDGHKKDMSDAEMAQMEIHGDADMRESPSVVPSSLGQAEPTALTEAKPMTAEQALEAKRAKNRITSTGDLLGRLHPIAAHFPIALLLMAAIAEILLFIRPALGLETTVRFLVSGGAIGAAAAAFFGWFAAGWRLEDRSETLALHRWNGTAITAVAIVAAWFAFRPGSRKALRFAIGILAVALVIQGYHGGEMVFGPNHLGLE</sequence>
<dbReference type="EMBL" id="JAIGNU010000003">
    <property type="protein sequence ID" value="MBX7502389.1"/>
    <property type="molecule type" value="Genomic_DNA"/>
</dbReference>
<evidence type="ECO:0000313" key="4">
    <source>
        <dbReference type="Proteomes" id="UP000782554"/>
    </source>
</evidence>
<proteinExistence type="predicted"/>
<comment type="caution">
    <text evidence="3">The sequence shown here is derived from an EMBL/GenBank/DDBJ whole genome shotgun (WGS) entry which is preliminary data.</text>
</comment>
<feature type="domain" description="DUF2231" evidence="2">
    <location>
        <begin position="119"/>
        <end position="239"/>
    </location>
</feature>
<dbReference type="Proteomes" id="UP000782554">
    <property type="component" value="Unassembled WGS sequence"/>
</dbReference>
<protein>
    <recommendedName>
        <fullName evidence="2">DUF2231 domain-containing protein</fullName>
    </recommendedName>
</protein>
<gene>
    <name evidence="3" type="ORF">K3181_13135</name>
</gene>
<keyword evidence="1" id="KW-1133">Transmembrane helix</keyword>
<evidence type="ECO:0000256" key="1">
    <source>
        <dbReference type="SAM" id="Phobius"/>
    </source>
</evidence>
<evidence type="ECO:0000313" key="3">
    <source>
        <dbReference type="EMBL" id="MBX7502389.1"/>
    </source>
</evidence>
<evidence type="ECO:0000259" key="2">
    <source>
        <dbReference type="Pfam" id="PF09990"/>
    </source>
</evidence>
<reference evidence="3 4" key="1">
    <citation type="submission" date="2021-08" db="EMBL/GenBank/DDBJ databases">
        <title>Comparative Genomics Analysis of the Genus Qipengyuania Reveals Extensive Genetic Diversity and Metabolic Versatility, Including the Description of Fifteen Novel Species.</title>
        <authorList>
            <person name="Liu Y."/>
        </authorList>
    </citation>
    <scope>NUCLEOTIDE SEQUENCE [LARGE SCALE GENOMIC DNA]</scope>
    <source>
        <strain evidence="3 4">YG27</strain>
    </source>
</reference>
<feature type="transmembrane region" description="Helical" evidence="1">
    <location>
        <begin position="29"/>
        <end position="46"/>
    </location>
</feature>
<feature type="transmembrane region" description="Helical" evidence="1">
    <location>
        <begin position="187"/>
        <end position="208"/>
    </location>
</feature>
<accession>A0ABS7JXQ0</accession>
<organism evidence="3 4">
    <name type="scientific">Qipengyuania mesophila</name>
    <dbReference type="NCBI Taxonomy" id="2867246"/>
    <lineage>
        <taxon>Bacteria</taxon>
        <taxon>Pseudomonadati</taxon>
        <taxon>Pseudomonadota</taxon>
        <taxon>Alphaproteobacteria</taxon>
        <taxon>Sphingomonadales</taxon>
        <taxon>Erythrobacteraceae</taxon>
        <taxon>Qipengyuania</taxon>
    </lineage>
</organism>
<dbReference type="RefSeq" id="WP_221603584.1">
    <property type="nucleotide sequence ID" value="NZ_JAIGNU010000003.1"/>
</dbReference>
<keyword evidence="1" id="KW-0812">Transmembrane</keyword>
<name>A0ABS7JXQ0_9SPHN</name>
<feature type="transmembrane region" description="Helical" evidence="1">
    <location>
        <begin position="122"/>
        <end position="143"/>
    </location>
</feature>
<feature type="transmembrane region" description="Helical" evidence="1">
    <location>
        <begin position="215"/>
        <end position="233"/>
    </location>
</feature>
<dbReference type="Pfam" id="PF09990">
    <property type="entry name" value="DUF2231"/>
    <property type="match status" value="1"/>
</dbReference>
<feature type="transmembrane region" description="Helical" evidence="1">
    <location>
        <begin position="155"/>
        <end position="175"/>
    </location>
</feature>